<accession>A0ABQ7WYK3</accession>
<feature type="compositionally biased region" description="Acidic residues" evidence="1">
    <location>
        <begin position="181"/>
        <end position="204"/>
    </location>
</feature>
<gene>
    <name evidence="2" type="ORF">HID58_091794</name>
</gene>
<keyword evidence="3" id="KW-1185">Reference proteome</keyword>
<comment type="caution">
    <text evidence="2">The sequence shown here is derived from an EMBL/GenBank/DDBJ whole genome shotgun (WGS) entry which is preliminary data.</text>
</comment>
<organism evidence="2 3">
    <name type="scientific">Brassica napus</name>
    <name type="common">Rape</name>
    <dbReference type="NCBI Taxonomy" id="3708"/>
    <lineage>
        <taxon>Eukaryota</taxon>
        <taxon>Viridiplantae</taxon>
        <taxon>Streptophyta</taxon>
        <taxon>Embryophyta</taxon>
        <taxon>Tracheophyta</taxon>
        <taxon>Spermatophyta</taxon>
        <taxon>Magnoliopsida</taxon>
        <taxon>eudicotyledons</taxon>
        <taxon>Gunneridae</taxon>
        <taxon>Pentapetalae</taxon>
        <taxon>rosids</taxon>
        <taxon>malvids</taxon>
        <taxon>Brassicales</taxon>
        <taxon>Brassicaceae</taxon>
        <taxon>Brassiceae</taxon>
        <taxon>Brassica</taxon>
    </lineage>
</organism>
<sequence>MKPEMVKTKFTRNGREVMIFGAMRNFDYGSDEAVQESKKGGERDASVSLSSPERSRIRKSVEGISMLASTEVSKASKTRRGTSYGSPASSPEKTTRRGTSYGSPSPVKATRRGSTLSPRVSKKQKVNVAPSGDDREEWPETEMLASTVAKKTRRGTSYGGSPVSPRQSKKQKVNSERSLGDDGDDREEFLQIEEFGDIGDDGREDENGIAGIEEKLKPHKINPHKLKHQHGKFLNLQKVNPHKLNHHDGKFLNPHKLKHHRQQRGEDVLRPQPHCSGIPRIPIVFTDESSQPELIMRYSKKER</sequence>
<name>A0ABQ7WYK3_BRANA</name>
<feature type="compositionally biased region" description="Polar residues" evidence="1">
    <location>
        <begin position="67"/>
        <end position="103"/>
    </location>
</feature>
<dbReference type="Proteomes" id="UP000824890">
    <property type="component" value="Unassembled WGS sequence"/>
</dbReference>
<reference evidence="2 3" key="1">
    <citation type="submission" date="2021-05" db="EMBL/GenBank/DDBJ databases">
        <title>Genome Assembly of Synthetic Allotetraploid Brassica napus Reveals Homoeologous Exchanges between Subgenomes.</title>
        <authorList>
            <person name="Davis J.T."/>
        </authorList>
    </citation>
    <scope>NUCLEOTIDE SEQUENCE [LARGE SCALE GENOMIC DNA]</scope>
    <source>
        <strain evidence="3">cv. Da-Ae</strain>
        <tissue evidence="2">Seedling</tissue>
    </source>
</reference>
<evidence type="ECO:0000313" key="2">
    <source>
        <dbReference type="EMBL" id="KAH0847103.1"/>
    </source>
</evidence>
<evidence type="ECO:0000256" key="1">
    <source>
        <dbReference type="SAM" id="MobiDB-lite"/>
    </source>
</evidence>
<proteinExistence type="predicted"/>
<feature type="compositionally biased region" description="Basic and acidic residues" evidence="1">
    <location>
        <begin position="35"/>
        <end position="45"/>
    </location>
</feature>
<feature type="region of interest" description="Disordered" evidence="1">
    <location>
        <begin position="32"/>
        <end position="206"/>
    </location>
</feature>
<dbReference type="EMBL" id="JAGKQM010002759">
    <property type="protein sequence ID" value="KAH0847103.1"/>
    <property type="molecule type" value="Genomic_DNA"/>
</dbReference>
<protein>
    <submittedName>
        <fullName evidence="2">Uncharacterized protein</fullName>
    </submittedName>
</protein>
<evidence type="ECO:0000313" key="3">
    <source>
        <dbReference type="Proteomes" id="UP000824890"/>
    </source>
</evidence>